<dbReference type="GO" id="GO:0019674">
    <property type="term" value="P:NAD+ metabolic process"/>
    <property type="evidence" value="ECO:0007669"/>
    <property type="project" value="InterPro"/>
</dbReference>
<dbReference type="GO" id="GO:0005739">
    <property type="term" value="C:mitochondrion"/>
    <property type="evidence" value="ECO:0007669"/>
    <property type="project" value="TreeGrafter"/>
</dbReference>
<comment type="caution">
    <text evidence="2">The sequence shown here is derived from an EMBL/GenBank/DDBJ whole genome shotgun (WGS) entry which is preliminary data.</text>
</comment>
<gene>
    <name evidence="2" type="ORF">OBRU01_20868</name>
</gene>
<protein>
    <submittedName>
        <fullName evidence="2">Uncharacterized protein</fullName>
    </submittedName>
</protein>
<organism evidence="2 3">
    <name type="scientific">Operophtera brumata</name>
    <name type="common">Winter moth</name>
    <name type="synonym">Phalaena brumata</name>
    <dbReference type="NCBI Taxonomy" id="104452"/>
    <lineage>
        <taxon>Eukaryota</taxon>
        <taxon>Metazoa</taxon>
        <taxon>Ecdysozoa</taxon>
        <taxon>Arthropoda</taxon>
        <taxon>Hexapoda</taxon>
        <taxon>Insecta</taxon>
        <taxon>Pterygota</taxon>
        <taxon>Neoptera</taxon>
        <taxon>Endopterygota</taxon>
        <taxon>Lepidoptera</taxon>
        <taxon>Glossata</taxon>
        <taxon>Ditrysia</taxon>
        <taxon>Geometroidea</taxon>
        <taxon>Geometridae</taxon>
        <taxon>Larentiinae</taxon>
        <taxon>Operophtera</taxon>
    </lineage>
</organism>
<feature type="region of interest" description="Disordered" evidence="1">
    <location>
        <begin position="1"/>
        <end position="20"/>
    </location>
</feature>
<dbReference type="PANTHER" id="PTHR13158:SF5">
    <property type="entry name" value="NAD KINASE 2, MITOCHONDRIAL"/>
    <property type="match status" value="1"/>
</dbReference>
<dbReference type="EMBL" id="JTDY01005707">
    <property type="protein sequence ID" value="KOB66717.1"/>
    <property type="molecule type" value="Genomic_DNA"/>
</dbReference>
<dbReference type="GO" id="GO:0003951">
    <property type="term" value="F:NAD+ kinase activity"/>
    <property type="evidence" value="ECO:0007669"/>
    <property type="project" value="InterPro"/>
</dbReference>
<dbReference type="Proteomes" id="UP000037510">
    <property type="component" value="Unassembled WGS sequence"/>
</dbReference>
<name>A0A0L7KTY5_OPEBR</name>
<dbReference type="InterPro" id="IPR016064">
    <property type="entry name" value="NAD/diacylglycerol_kinase_sf"/>
</dbReference>
<proteinExistence type="predicted"/>
<dbReference type="PANTHER" id="PTHR13158">
    <property type="match status" value="1"/>
</dbReference>
<feature type="compositionally biased region" description="Basic and acidic residues" evidence="1">
    <location>
        <begin position="7"/>
        <end position="20"/>
    </location>
</feature>
<dbReference type="Gene3D" id="2.60.200.30">
    <property type="entry name" value="Probable inorganic polyphosphate/atp-NAD kinase, domain 2"/>
    <property type="match status" value="1"/>
</dbReference>
<evidence type="ECO:0000256" key="1">
    <source>
        <dbReference type="SAM" id="MobiDB-lite"/>
    </source>
</evidence>
<dbReference type="InterPro" id="IPR017437">
    <property type="entry name" value="ATP-NAD_kinase_PpnK-typ_C"/>
</dbReference>
<dbReference type="SUPFAM" id="SSF111331">
    <property type="entry name" value="NAD kinase/diacylglycerol kinase-like"/>
    <property type="match status" value="1"/>
</dbReference>
<reference evidence="2 3" key="1">
    <citation type="journal article" date="2015" name="Genome Biol. Evol.">
        <title>The genome of winter moth (Operophtera brumata) provides a genomic perspective on sexual dimorphism and phenology.</title>
        <authorList>
            <person name="Derks M.F."/>
            <person name="Smit S."/>
            <person name="Salis L."/>
            <person name="Schijlen E."/>
            <person name="Bossers A."/>
            <person name="Mateman C."/>
            <person name="Pijl A.S."/>
            <person name="de Ridder D."/>
            <person name="Groenen M.A."/>
            <person name="Visser M.E."/>
            <person name="Megens H.J."/>
        </authorList>
    </citation>
    <scope>NUCLEOTIDE SEQUENCE [LARGE SCALE GENOMIC DNA]</scope>
    <source>
        <strain evidence="2">WM2013NL</strain>
        <tissue evidence="2">Head and thorax</tissue>
    </source>
</reference>
<evidence type="ECO:0000313" key="3">
    <source>
        <dbReference type="Proteomes" id="UP000037510"/>
    </source>
</evidence>
<dbReference type="AlphaFoldDB" id="A0A0L7KTY5"/>
<sequence length="74" mass="8282">MDASLQDTHHGDRGAEATRQDYTDRLAHVAVLQRDNTSRVSLLRLQIDNGQWTHTKSSGLCVTTGTGSTSWHYR</sequence>
<evidence type="ECO:0000313" key="2">
    <source>
        <dbReference type="EMBL" id="KOB66717.1"/>
    </source>
</evidence>
<accession>A0A0L7KTY5</accession>
<keyword evidence="3" id="KW-1185">Reference proteome</keyword>